<feature type="compositionally biased region" description="Basic and acidic residues" evidence="2">
    <location>
        <begin position="1"/>
        <end position="13"/>
    </location>
</feature>
<evidence type="ECO:0000256" key="1">
    <source>
        <dbReference type="SAM" id="Coils"/>
    </source>
</evidence>
<evidence type="ECO:0000256" key="2">
    <source>
        <dbReference type="SAM" id="MobiDB-lite"/>
    </source>
</evidence>
<dbReference type="Gene3D" id="3.40.50.300">
    <property type="entry name" value="P-loop containing nucleotide triphosphate hydrolases"/>
    <property type="match status" value="1"/>
</dbReference>
<reference evidence="4" key="1">
    <citation type="submission" date="2021-01" db="EMBL/GenBank/DDBJ databases">
        <authorList>
            <person name="Corre E."/>
            <person name="Pelletier E."/>
            <person name="Niang G."/>
            <person name="Scheremetjew M."/>
            <person name="Finn R."/>
            <person name="Kale V."/>
            <person name="Holt S."/>
            <person name="Cochrane G."/>
            <person name="Meng A."/>
            <person name="Brown T."/>
            <person name="Cohen L."/>
        </authorList>
    </citation>
    <scope>NUCLEOTIDE SEQUENCE</scope>
    <source>
        <strain evidence="4">379</strain>
    </source>
</reference>
<feature type="coiled-coil region" evidence="1">
    <location>
        <begin position="251"/>
        <end position="309"/>
    </location>
</feature>
<feature type="compositionally biased region" description="Basic and acidic residues" evidence="2">
    <location>
        <begin position="127"/>
        <end position="139"/>
    </location>
</feature>
<dbReference type="AlphaFoldDB" id="A0A7S3W759"/>
<organism evidence="4">
    <name type="scientific">Emiliania huxleyi</name>
    <name type="common">Coccolithophore</name>
    <name type="synonym">Pontosphaera huxleyi</name>
    <dbReference type="NCBI Taxonomy" id="2903"/>
    <lineage>
        <taxon>Eukaryota</taxon>
        <taxon>Haptista</taxon>
        <taxon>Haptophyta</taxon>
        <taxon>Prymnesiophyceae</taxon>
        <taxon>Isochrysidales</taxon>
        <taxon>Noelaerhabdaceae</taxon>
        <taxon>Emiliania</taxon>
    </lineage>
</organism>
<feature type="compositionally biased region" description="Low complexity" evidence="2">
    <location>
        <begin position="148"/>
        <end position="161"/>
    </location>
</feature>
<evidence type="ECO:0000313" key="4">
    <source>
        <dbReference type="EMBL" id="CAE0538206.1"/>
    </source>
</evidence>
<protein>
    <recommendedName>
        <fullName evidence="3">RecF/RecN/SMC N-terminal domain-containing protein</fullName>
    </recommendedName>
</protein>
<feature type="compositionally biased region" description="Basic and acidic residues" evidence="2">
    <location>
        <begin position="162"/>
        <end position="175"/>
    </location>
</feature>
<dbReference type="SUPFAM" id="SSF52540">
    <property type="entry name" value="P-loop containing nucleoside triphosphate hydrolases"/>
    <property type="match status" value="1"/>
</dbReference>
<feature type="domain" description="RecF/RecN/SMC N-terminal" evidence="3">
    <location>
        <begin position="200"/>
        <end position="472"/>
    </location>
</feature>
<gene>
    <name evidence="4" type="ORF">EHUX00137_LOCUS10169</name>
</gene>
<proteinExistence type="predicted"/>
<dbReference type="PANTHER" id="PTHR43977">
    <property type="entry name" value="STRUCTURAL MAINTENANCE OF CHROMOSOMES PROTEIN 3"/>
    <property type="match status" value="1"/>
</dbReference>
<dbReference type="InterPro" id="IPR027417">
    <property type="entry name" value="P-loop_NTPase"/>
</dbReference>
<feature type="compositionally biased region" description="Basic and acidic residues" evidence="2">
    <location>
        <begin position="88"/>
        <end position="118"/>
    </location>
</feature>
<name>A0A7S3W759_EMIHU</name>
<dbReference type="InterPro" id="IPR003395">
    <property type="entry name" value="RecF/RecN/SMC_N"/>
</dbReference>
<sequence>MREAEAEQRKAAADAEQESLDLPAAAPSNARRAVDAQKEKALAALRSAAEADRRRLEAIEGELASAFEAELSSGELKQREGLQAEVKRLSQRRVKAERDAAKAEQQRGRLEGDLRDNLQQRQQELQRTLDEQTEEERRASTGGAVDPAAAQQRLAATAAELESAHKGLGEKRVEERRLREELEQAKGKLAAERTAQQEEAKELDKMLARRGVLQSKAQEFADCIRRLGSLPKESFDESRRALSSKQLMGEIEQCNKELQKLGHVNKKALDQFQSFNEQRDKLIDRRDEVEKAEESIRSLIEHLDLKKDEAMERTFKGIAKHFTEVFRELVPGGAGKLIMKTSHEGKQLEPGAPASSRIAAYQGISIRVQFAGGAATQTMQQLSGGQKTMVALCLIFAIQRCDPAPFYIFDEIDANLDAAHRSSLAQMIERQASRVNEESGDPEPTQFITTTFRPELIHTGDKFYGVTHRNKASTIKSISKADALRIISEDQNRQRQHA</sequence>
<dbReference type="EMBL" id="HBIR01013813">
    <property type="protein sequence ID" value="CAE0538206.1"/>
    <property type="molecule type" value="Transcribed_RNA"/>
</dbReference>
<feature type="region of interest" description="Disordered" evidence="2">
    <location>
        <begin position="88"/>
        <end position="175"/>
    </location>
</feature>
<evidence type="ECO:0000259" key="3">
    <source>
        <dbReference type="Pfam" id="PF02463"/>
    </source>
</evidence>
<keyword evidence="1" id="KW-0175">Coiled coil</keyword>
<accession>A0A7S3W759</accession>
<feature type="region of interest" description="Disordered" evidence="2">
    <location>
        <begin position="1"/>
        <end position="33"/>
    </location>
</feature>
<dbReference type="Pfam" id="PF02463">
    <property type="entry name" value="SMC_N"/>
    <property type="match status" value="1"/>
</dbReference>